<keyword evidence="2 3" id="KW-0378">Hydrolase</keyword>
<dbReference type="AlphaFoldDB" id="A0A841FBI6"/>
<dbReference type="PROSITE" id="PS00122">
    <property type="entry name" value="CARBOXYLESTERASE_B_1"/>
    <property type="match status" value="1"/>
</dbReference>
<evidence type="ECO:0000256" key="1">
    <source>
        <dbReference type="ARBA" id="ARBA00005964"/>
    </source>
</evidence>
<feature type="signal peptide" evidence="3">
    <location>
        <begin position="1"/>
        <end position="24"/>
    </location>
</feature>
<proteinExistence type="inferred from homology"/>
<dbReference type="RefSeq" id="WP_184787520.1">
    <property type="nucleotide sequence ID" value="NZ_BONT01000068.1"/>
</dbReference>
<feature type="domain" description="Carboxylesterase type B" evidence="4">
    <location>
        <begin position="33"/>
        <end position="493"/>
    </location>
</feature>
<dbReference type="PANTHER" id="PTHR11559">
    <property type="entry name" value="CARBOXYLESTERASE"/>
    <property type="match status" value="1"/>
</dbReference>
<gene>
    <name evidence="5" type="ORF">HNR73_002495</name>
</gene>
<comment type="caution">
    <text evidence="5">The sequence shown here is derived from an EMBL/GenBank/DDBJ whole genome shotgun (WGS) entry which is preliminary data.</text>
</comment>
<dbReference type="InterPro" id="IPR019826">
    <property type="entry name" value="Carboxylesterase_B_AS"/>
</dbReference>
<dbReference type="InterPro" id="IPR029058">
    <property type="entry name" value="AB_hydrolase_fold"/>
</dbReference>
<reference evidence="5 6" key="1">
    <citation type="submission" date="2020-08" db="EMBL/GenBank/DDBJ databases">
        <title>Genomic Encyclopedia of Type Strains, Phase IV (KMG-IV): sequencing the most valuable type-strain genomes for metagenomic binning, comparative biology and taxonomic classification.</title>
        <authorList>
            <person name="Goeker M."/>
        </authorList>
    </citation>
    <scope>NUCLEOTIDE SEQUENCE [LARGE SCALE GENOMIC DNA]</scope>
    <source>
        <strain evidence="5 6">YIM 65646</strain>
    </source>
</reference>
<dbReference type="Gene3D" id="3.40.50.1820">
    <property type="entry name" value="alpha/beta hydrolase"/>
    <property type="match status" value="1"/>
</dbReference>
<evidence type="ECO:0000313" key="6">
    <source>
        <dbReference type="Proteomes" id="UP000548476"/>
    </source>
</evidence>
<dbReference type="InterPro" id="IPR050309">
    <property type="entry name" value="Type-B_Carboxylest/Lipase"/>
</dbReference>
<keyword evidence="6" id="KW-1185">Reference proteome</keyword>
<dbReference type="EC" id="3.1.1.-" evidence="3"/>
<accession>A0A841FBI6</accession>
<dbReference type="SUPFAM" id="SSF53474">
    <property type="entry name" value="alpha/beta-Hydrolases"/>
    <property type="match status" value="1"/>
</dbReference>
<dbReference type="InterPro" id="IPR002018">
    <property type="entry name" value="CarbesteraseB"/>
</dbReference>
<organism evidence="5 6">
    <name type="scientific">Phytomonospora endophytica</name>
    <dbReference type="NCBI Taxonomy" id="714109"/>
    <lineage>
        <taxon>Bacteria</taxon>
        <taxon>Bacillati</taxon>
        <taxon>Actinomycetota</taxon>
        <taxon>Actinomycetes</taxon>
        <taxon>Micromonosporales</taxon>
        <taxon>Micromonosporaceae</taxon>
        <taxon>Phytomonospora</taxon>
    </lineage>
</organism>
<dbReference type="Pfam" id="PF00135">
    <property type="entry name" value="COesterase"/>
    <property type="match status" value="1"/>
</dbReference>
<evidence type="ECO:0000259" key="4">
    <source>
        <dbReference type="Pfam" id="PF00135"/>
    </source>
</evidence>
<comment type="similarity">
    <text evidence="1 3">Belongs to the type-B carboxylesterase/lipase family.</text>
</comment>
<feature type="chain" id="PRO_5033111631" description="Carboxylic ester hydrolase" evidence="3">
    <location>
        <begin position="25"/>
        <end position="528"/>
    </location>
</feature>
<keyword evidence="3" id="KW-0732">Signal</keyword>
<protein>
    <recommendedName>
        <fullName evidence="3">Carboxylic ester hydrolase</fullName>
        <ecNumber evidence="3">3.1.1.-</ecNumber>
    </recommendedName>
</protein>
<dbReference type="EMBL" id="JACHGT010000005">
    <property type="protein sequence ID" value="MBB6034641.1"/>
    <property type="molecule type" value="Genomic_DNA"/>
</dbReference>
<dbReference type="Proteomes" id="UP000548476">
    <property type="component" value="Unassembled WGS sequence"/>
</dbReference>
<evidence type="ECO:0000256" key="3">
    <source>
        <dbReference type="RuleBase" id="RU361235"/>
    </source>
</evidence>
<dbReference type="GO" id="GO:0016787">
    <property type="term" value="F:hydrolase activity"/>
    <property type="evidence" value="ECO:0007669"/>
    <property type="project" value="UniProtKB-KW"/>
</dbReference>
<evidence type="ECO:0000256" key="2">
    <source>
        <dbReference type="ARBA" id="ARBA00022801"/>
    </source>
</evidence>
<name>A0A841FBI6_9ACTN</name>
<evidence type="ECO:0000313" key="5">
    <source>
        <dbReference type="EMBL" id="MBB6034641.1"/>
    </source>
</evidence>
<sequence>MRRRTFLVTALLAVTAVLAGTAVADVTTETGRSTVVRTSAGWLRGEAGADHRWFRAIPYAAPPVGDLRWEDPRPARSWSGVRDATGETARCVQEPGAGGKASRTEDCLYLEVATPRSTGRPKPVMVWFHGGGFIQESAGDYDPRRLAVGGDVVVVTVNYRLGMLGFFAHPGLPGSGSFGIADQQAALRWVQREIRAFGGDPGRVTIVGESAGGQSVCGHLASPAASGLYQGAIIQSGLCTRDLPGGALLPGLPPLPPWSPQEAVAARGAATAERLCPGRADAVTCLRQQTPDRLVTTGEFFAYASPAYGTPALPEDPRVVFAEGGREPVPVLSGTTRDESRYVAAAFYEFAGNPITAGNYRELMTLGFGAAAPKVLDRYPLADYDSPPLAWSAAMTAAMWACPVLERHDMFGGTLYAYEFADENAPSTLPTTPSFPLGAAHASDLAYLWAAPGDPHLTPAQEKLSARMVAYWSNFARHGDPNGRGLPAWPVYDDGGPVALAPGAIAPVDQDARHGCGFWREIWAAAEG</sequence>